<dbReference type="Proteomes" id="UP000320390">
    <property type="component" value="Chromosome"/>
</dbReference>
<feature type="compositionally biased region" description="Basic and acidic residues" evidence="1">
    <location>
        <begin position="12"/>
        <end position="21"/>
    </location>
</feature>
<keyword evidence="3" id="KW-1185">Reference proteome</keyword>
<evidence type="ECO:0000313" key="2">
    <source>
        <dbReference type="EMBL" id="QDV06528.1"/>
    </source>
</evidence>
<sequence length="644" mass="69216" precursor="true">MCESEMNSGDQRQTRRSEQRPSRTTVRLSADPGRRGSALAATLIVFVGVTGLVLASSQLSGVEVTASRRSIDKVRATAIAEAGIEQNKAMLADAVRKNSISSPLDGVRALFPQGAGSTRQTFDAEPLMDGAANVGEYTTSMTFRQDGARRVLVTITSTGYIPRAPQNLGPKEKLQAWDSIEVTVEYTLKASEVFDNAYFVNNWGWLYGNTIEVNGNARSNGQMDIGGYQPIITGQPLFDSATFDGTSASLGDAVDGEGLSSGWDIVNADRVRDGQGGSPDKRDFQDQVEMPNLTDLSRYEEMATTESSSITIGGVVVSDGITGDEGGEKKHLYLHGTAANPIVLNGPVVVRGDLIISGYVTGQGTIYSGGNVYVPDSVRYLNGPTSERPSGDSRAETEAWLTQNWNADFLGLFARESIVVGDFTQRSWSNYVNGWLQSPMNSSREDSGLDLIANTRAGRDGIMGTADDDFLEGDGVFTVEHYSADDAAAGLIPDGFSVGDAIPGTGEDIDGDGQYDDTLNVADFAFEDDLESSKWDGNMPSGGIERYSDIASMYANHLDATFYTNHAFAWVVFGSQNAEINGSVVARNESIVYGTPRAIMNYDARLLGGGDGFVGDMLPNTAAPMRVVQWRRLQEDPHRAVVMP</sequence>
<name>A0A518ER12_9BACT</name>
<dbReference type="AlphaFoldDB" id="A0A518ER12"/>
<evidence type="ECO:0000256" key="1">
    <source>
        <dbReference type="SAM" id="MobiDB-lite"/>
    </source>
</evidence>
<reference evidence="2 3" key="1">
    <citation type="submission" date="2019-02" db="EMBL/GenBank/DDBJ databases">
        <title>Deep-cultivation of Planctomycetes and their phenomic and genomic characterization uncovers novel biology.</title>
        <authorList>
            <person name="Wiegand S."/>
            <person name="Jogler M."/>
            <person name="Boedeker C."/>
            <person name="Pinto D."/>
            <person name="Vollmers J."/>
            <person name="Rivas-Marin E."/>
            <person name="Kohn T."/>
            <person name="Peeters S.H."/>
            <person name="Heuer A."/>
            <person name="Rast P."/>
            <person name="Oberbeckmann S."/>
            <person name="Bunk B."/>
            <person name="Jeske O."/>
            <person name="Meyerdierks A."/>
            <person name="Storesund J.E."/>
            <person name="Kallscheuer N."/>
            <person name="Luecker S."/>
            <person name="Lage O.M."/>
            <person name="Pohl T."/>
            <person name="Merkel B.J."/>
            <person name="Hornburger P."/>
            <person name="Mueller R.-W."/>
            <person name="Bruemmer F."/>
            <person name="Labrenz M."/>
            <person name="Spormann A.M."/>
            <person name="Op den Camp H."/>
            <person name="Overmann J."/>
            <person name="Amann R."/>
            <person name="Jetten M.S.M."/>
            <person name="Mascher T."/>
            <person name="Medema M.H."/>
            <person name="Devos D.P."/>
            <person name="Kaster A.-K."/>
            <person name="Ovreas L."/>
            <person name="Rohde M."/>
            <person name="Galperin M.Y."/>
            <person name="Jogler C."/>
        </authorList>
    </citation>
    <scope>NUCLEOTIDE SEQUENCE [LARGE SCALE GENOMIC DNA]</scope>
    <source>
        <strain evidence="2 3">Poly30</strain>
    </source>
</reference>
<dbReference type="RefSeq" id="WP_145196787.1">
    <property type="nucleotide sequence ID" value="NZ_CP036434.1"/>
</dbReference>
<dbReference type="EMBL" id="CP036434">
    <property type="protein sequence ID" value="QDV06528.1"/>
    <property type="molecule type" value="Genomic_DNA"/>
</dbReference>
<evidence type="ECO:0000313" key="3">
    <source>
        <dbReference type="Proteomes" id="UP000320390"/>
    </source>
</evidence>
<protein>
    <submittedName>
        <fullName evidence="2">Uncharacterized protein</fullName>
    </submittedName>
</protein>
<organism evidence="2 3">
    <name type="scientific">Saltatorellus ferox</name>
    <dbReference type="NCBI Taxonomy" id="2528018"/>
    <lineage>
        <taxon>Bacteria</taxon>
        <taxon>Pseudomonadati</taxon>
        <taxon>Planctomycetota</taxon>
        <taxon>Planctomycetia</taxon>
        <taxon>Planctomycetia incertae sedis</taxon>
        <taxon>Saltatorellus</taxon>
    </lineage>
</organism>
<accession>A0A518ER12</accession>
<feature type="region of interest" description="Disordered" evidence="1">
    <location>
        <begin position="1"/>
        <end position="32"/>
    </location>
</feature>
<feature type="compositionally biased region" description="Polar residues" evidence="1">
    <location>
        <begin position="1"/>
        <end position="11"/>
    </location>
</feature>
<proteinExistence type="predicted"/>
<dbReference type="OrthoDB" id="241755at2"/>
<gene>
    <name evidence="2" type="ORF">Poly30_20380</name>
</gene>